<reference evidence="2" key="1">
    <citation type="journal article" date="2008" name="BMC Genomics">
        <title>A conifer genomics resource of 200,000 spruce (Picea spp.) ESTs and 6,464 high-quality, sequence-finished full-length cDNAs for Sitka spruce (Picea sitchensis).</title>
        <authorList>
            <person name="Ralph S.G."/>
            <person name="Chun H.J."/>
            <person name="Kolosova N."/>
            <person name="Cooper D."/>
            <person name="Oddy C."/>
            <person name="Ritland C.E."/>
            <person name="Kirkpatrick R."/>
            <person name="Moore R."/>
            <person name="Barber S."/>
            <person name="Holt R.A."/>
            <person name="Jones S.J."/>
            <person name="Marra M.A."/>
            <person name="Douglas C.J."/>
            <person name="Ritland K."/>
            <person name="Bohlmann J."/>
        </authorList>
    </citation>
    <scope>NUCLEOTIDE SEQUENCE</scope>
    <source>
        <tissue evidence="2">Green portion of the leader tissue</tissue>
    </source>
</reference>
<evidence type="ECO:0000313" key="2">
    <source>
        <dbReference type="EMBL" id="ABK27104.1"/>
    </source>
</evidence>
<accession>A9P2J3</accession>
<dbReference type="EMBL" id="EF087872">
    <property type="protein sequence ID" value="ABK27104.1"/>
    <property type="molecule type" value="mRNA"/>
</dbReference>
<dbReference type="AlphaFoldDB" id="A9P2J3"/>
<dbReference type="PROSITE" id="PS51257">
    <property type="entry name" value="PROKAR_LIPOPROTEIN"/>
    <property type="match status" value="1"/>
</dbReference>
<evidence type="ECO:0000256" key="1">
    <source>
        <dbReference type="SAM" id="Phobius"/>
    </source>
</evidence>
<keyword evidence="1" id="KW-0812">Transmembrane</keyword>
<dbReference type="PANTHER" id="PTHR33237:SF21">
    <property type="entry name" value="TRANSMEMBRANE PROTEIN"/>
    <property type="match status" value="1"/>
</dbReference>
<keyword evidence="1" id="KW-0472">Membrane</keyword>
<keyword evidence="1" id="KW-1133">Transmembrane helix</keyword>
<organism evidence="2">
    <name type="scientific">Picea sitchensis</name>
    <name type="common">Sitka spruce</name>
    <name type="synonym">Pinus sitchensis</name>
    <dbReference type="NCBI Taxonomy" id="3332"/>
    <lineage>
        <taxon>Eukaryota</taxon>
        <taxon>Viridiplantae</taxon>
        <taxon>Streptophyta</taxon>
        <taxon>Embryophyta</taxon>
        <taxon>Tracheophyta</taxon>
        <taxon>Spermatophyta</taxon>
        <taxon>Pinopsida</taxon>
        <taxon>Pinidae</taxon>
        <taxon>Conifers I</taxon>
        <taxon>Pinales</taxon>
        <taxon>Pinaceae</taxon>
        <taxon>Picea</taxon>
    </lineage>
</organism>
<protein>
    <submittedName>
        <fullName evidence="2">Uncharacterized protein</fullName>
    </submittedName>
</protein>
<sequence length="159" mass="17492">MAKWLRVLALGGGAGTTTWLASAGCLLLAVTCVLAVVAVVTASCAAHFHRRNAKNRGTTGFKFAHKLPGRALINSSKKFLISKKWRRNEEEEAAYDRAAMEEQEGGGDSVWQRSILMGERCQPPAFSGLIIYDDKGNRLPQFPPRSPILNIFHPSLDQR</sequence>
<feature type="transmembrane region" description="Helical" evidence="1">
    <location>
        <begin position="20"/>
        <end position="46"/>
    </location>
</feature>
<proteinExistence type="evidence at transcript level"/>
<name>A9P2J3_PICSI</name>
<dbReference type="PANTHER" id="PTHR33237">
    <property type="entry name" value="F2P16.13 PROTEIN-RELATED"/>
    <property type="match status" value="1"/>
</dbReference>